<dbReference type="EMBL" id="JACEIK010001917">
    <property type="protein sequence ID" value="MCD7473090.1"/>
    <property type="molecule type" value="Genomic_DNA"/>
</dbReference>
<evidence type="ECO:0000313" key="2">
    <source>
        <dbReference type="EMBL" id="MCD7473090.1"/>
    </source>
</evidence>
<proteinExistence type="predicted"/>
<evidence type="ECO:0000256" key="1">
    <source>
        <dbReference type="SAM" id="MobiDB-lite"/>
    </source>
</evidence>
<name>A0ABS8TNH5_DATST</name>
<gene>
    <name evidence="2" type="ORF">HAX54_014678</name>
</gene>
<feature type="region of interest" description="Disordered" evidence="1">
    <location>
        <begin position="103"/>
        <end position="133"/>
    </location>
</feature>
<organism evidence="2 3">
    <name type="scientific">Datura stramonium</name>
    <name type="common">Jimsonweed</name>
    <name type="synonym">Common thornapple</name>
    <dbReference type="NCBI Taxonomy" id="4076"/>
    <lineage>
        <taxon>Eukaryota</taxon>
        <taxon>Viridiplantae</taxon>
        <taxon>Streptophyta</taxon>
        <taxon>Embryophyta</taxon>
        <taxon>Tracheophyta</taxon>
        <taxon>Spermatophyta</taxon>
        <taxon>Magnoliopsida</taxon>
        <taxon>eudicotyledons</taxon>
        <taxon>Gunneridae</taxon>
        <taxon>Pentapetalae</taxon>
        <taxon>asterids</taxon>
        <taxon>lamiids</taxon>
        <taxon>Solanales</taxon>
        <taxon>Solanaceae</taxon>
        <taxon>Solanoideae</taxon>
        <taxon>Datureae</taxon>
        <taxon>Datura</taxon>
    </lineage>
</organism>
<keyword evidence="3" id="KW-1185">Reference proteome</keyword>
<protein>
    <recommendedName>
        <fullName evidence="4">Retrotransposon gag domain-containing protein</fullName>
    </recommendedName>
</protein>
<evidence type="ECO:0008006" key="4">
    <source>
        <dbReference type="Google" id="ProtNLM"/>
    </source>
</evidence>
<dbReference type="Proteomes" id="UP000823775">
    <property type="component" value="Unassembled WGS sequence"/>
</dbReference>
<sequence length="133" mass="14617">MVFNLRSRLARSSENKITSVPKEKVDCSSKTEMGSKDETMLAQQLKMQFHGTRKGDLETIESYVNRLKSTADTLAAAIGNPACFMLREYEKSLLGQEKISTQSSPNLGAAAENNSNSNNSGKSTVEMIHDIEV</sequence>
<reference evidence="2 3" key="1">
    <citation type="journal article" date="2021" name="BMC Genomics">
        <title>Datura genome reveals duplications of psychoactive alkaloid biosynthetic genes and high mutation rate following tissue culture.</title>
        <authorList>
            <person name="Rajewski A."/>
            <person name="Carter-House D."/>
            <person name="Stajich J."/>
            <person name="Litt A."/>
        </authorList>
    </citation>
    <scope>NUCLEOTIDE SEQUENCE [LARGE SCALE GENOMIC DNA]</scope>
    <source>
        <strain evidence="2">AR-01</strain>
    </source>
</reference>
<accession>A0ABS8TNH5</accession>
<evidence type="ECO:0000313" key="3">
    <source>
        <dbReference type="Proteomes" id="UP000823775"/>
    </source>
</evidence>
<comment type="caution">
    <text evidence="2">The sequence shown here is derived from an EMBL/GenBank/DDBJ whole genome shotgun (WGS) entry which is preliminary data.</text>
</comment>